<dbReference type="AlphaFoldDB" id="A0A0L0BR52"/>
<proteinExistence type="predicted"/>
<protein>
    <submittedName>
        <fullName evidence="1">Uncharacterized protein</fullName>
    </submittedName>
</protein>
<keyword evidence="2" id="KW-1185">Reference proteome</keyword>
<sequence length="104" mass="11995">MNLIFESEKDTKWIDFPYLSPIGVLNEPTGNDTPALTLLDFYANNVTGSRREAQRPYLGVRNNAPILTIFNRLPWAQRSDKMWEDHVNILGNKLAAFKLEPIYK</sequence>
<organism evidence="1 2">
    <name type="scientific">Lucilia cuprina</name>
    <name type="common">Green bottle fly</name>
    <name type="synonym">Australian sheep blowfly</name>
    <dbReference type="NCBI Taxonomy" id="7375"/>
    <lineage>
        <taxon>Eukaryota</taxon>
        <taxon>Metazoa</taxon>
        <taxon>Ecdysozoa</taxon>
        <taxon>Arthropoda</taxon>
        <taxon>Hexapoda</taxon>
        <taxon>Insecta</taxon>
        <taxon>Pterygota</taxon>
        <taxon>Neoptera</taxon>
        <taxon>Endopterygota</taxon>
        <taxon>Diptera</taxon>
        <taxon>Brachycera</taxon>
        <taxon>Muscomorpha</taxon>
        <taxon>Oestroidea</taxon>
        <taxon>Calliphoridae</taxon>
        <taxon>Luciliinae</taxon>
        <taxon>Lucilia</taxon>
    </lineage>
</organism>
<reference evidence="1 2" key="1">
    <citation type="journal article" date="2015" name="Nat. Commun.">
        <title>Lucilia cuprina genome unlocks parasitic fly biology to underpin future interventions.</title>
        <authorList>
            <person name="Anstead C.A."/>
            <person name="Korhonen P.K."/>
            <person name="Young N.D."/>
            <person name="Hall R.S."/>
            <person name="Jex A.R."/>
            <person name="Murali S.C."/>
            <person name="Hughes D.S."/>
            <person name="Lee S.F."/>
            <person name="Perry T."/>
            <person name="Stroehlein A.J."/>
            <person name="Ansell B.R."/>
            <person name="Breugelmans B."/>
            <person name="Hofmann A."/>
            <person name="Qu J."/>
            <person name="Dugan S."/>
            <person name="Lee S.L."/>
            <person name="Chao H."/>
            <person name="Dinh H."/>
            <person name="Han Y."/>
            <person name="Doddapaneni H.V."/>
            <person name="Worley K.C."/>
            <person name="Muzny D.M."/>
            <person name="Ioannidis P."/>
            <person name="Waterhouse R.M."/>
            <person name="Zdobnov E.M."/>
            <person name="James P.J."/>
            <person name="Bagnall N.H."/>
            <person name="Kotze A.C."/>
            <person name="Gibbs R.A."/>
            <person name="Richards S."/>
            <person name="Batterham P."/>
            <person name="Gasser R.B."/>
        </authorList>
    </citation>
    <scope>NUCLEOTIDE SEQUENCE [LARGE SCALE GENOMIC DNA]</scope>
    <source>
        <strain evidence="1 2">LS</strain>
        <tissue evidence="1">Full body</tissue>
    </source>
</reference>
<dbReference type="EMBL" id="JRES01001496">
    <property type="protein sequence ID" value="KNC22463.1"/>
    <property type="molecule type" value="Genomic_DNA"/>
</dbReference>
<evidence type="ECO:0000313" key="2">
    <source>
        <dbReference type="Proteomes" id="UP000037069"/>
    </source>
</evidence>
<name>A0A0L0BR52_LUCCU</name>
<evidence type="ECO:0000313" key="1">
    <source>
        <dbReference type="EMBL" id="KNC22463.1"/>
    </source>
</evidence>
<gene>
    <name evidence="1" type="ORF">FF38_13591</name>
</gene>
<dbReference type="Proteomes" id="UP000037069">
    <property type="component" value="Unassembled WGS sequence"/>
</dbReference>
<comment type="caution">
    <text evidence="1">The sequence shown here is derived from an EMBL/GenBank/DDBJ whole genome shotgun (WGS) entry which is preliminary data.</text>
</comment>
<accession>A0A0L0BR52</accession>